<name>A0A0J1BCY4_9TREE</name>
<proteinExistence type="predicted"/>
<gene>
    <name evidence="1" type="ORF">CC85DRAFT_282053</name>
</gene>
<organism evidence="1 2">
    <name type="scientific">Cutaneotrichosporon oleaginosum</name>
    <dbReference type="NCBI Taxonomy" id="879819"/>
    <lineage>
        <taxon>Eukaryota</taxon>
        <taxon>Fungi</taxon>
        <taxon>Dikarya</taxon>
        <taxon>Basidiomycota</taxon>
        <taxon>Agaricomycotina</taxon>
        <taxon>Tremellomycetes</taxon>
        <taxon>Trichosporonales</taxon>
        <taxon>Trichosporonaceae</taxon>
        <taxon>Cutaneotrichosporon</taxon>
    </lineage>
</organism>
<dbReference type="EMBL" id="KQ087179">
    <property type="protein sequence ID" value="KLT45909.1"/>
    <property type="molecule type" value="Genomic_DNA"/>
</dbReference>
<dbReference type="GeneID" id="28982444"/>
<evidence type="ECO:0000313" key="2">
    <source>
        <dbReference type="Proteomes" id="UP000053611"/>
    </source>
</evidence>
<accession>A0A0J1BCY4</accession>
<dbReference type="RefSeq" id="XP_018282400.1">
    <property type="nucleotide sequence ID" value="XM_018421841.1"/>
</dbReference>
<reference evidence="1 2" key="1">
    <citation type="submission" date="2015-03" db="EMBL/GenBank/DDBJ databases">
        <title>Genomics and transcriptomics of the oil-accumulating basidiomycete yeast T. oleaginosus allow insights into substrate utilization and the diverse evolutionary trajectories of mating systems in fungi.</title>
        <authorList>
            <consortium name="DOE Joint Genome Institute"/>
            <person name="Kourist R."/>
            <person name="Kracht O."/>
            <person name="Bracharz F."/>
            <person name="Lipzen A."/>
            <person name="Nolan M."/>
            <person name="Ohm R."/>
            <person name="Grigoriev I."/>
            <person name="Sun S."/>
            <person name="Heitman J."/>
            <person name="Bruck T."/>
            <person name="Nowrousian M."/>
        </authorList>
    </citation>
    <scope>NUCLEOTIDE SEQUENCE [LARGE SCALE GENOMIC DNA]</scope>
    <source>
        <strain evidence="1 2">IBC0246</strain>
    </source>
</reference>
<dbReference type="AlphaFoldDB" id="A0A0J1BCY4"/>
<dbReference type="Proteomes" id="UP000053611">
    <property type="component" value="Unassembled WGS sequence"/>
</dbReference>
<protein>
    <submittedName>
        <fullName evidence="1">Uncharacterized protein</fullName>
    </submittedName>
</protein>
<evidence type="ECO:0000313" key="1">
    <source>
        <dbReference type="EMBL" id="KLT45909.1"/>
    </source>
</evidence>
<sequence>MHHAQMDTRCQAFTPSQMTEQGPPVELRLVVYTIRFRAIAVVRRAQKARRERGLQSTRAAEQLTRRNVTGKRLKGCTGGSLALVGMVWVIPPRQPHVVMSKSMCDG</sequence>
<keyword evidence="2" id="KW-1185">Reference proteome</keyword>